<reference evidence="2 3" key="1">
    <citation type="submission" date="2020-04" db="EMBL/GenBank/DDBJ databases">
        <authorList>
            <person name="De Canck E."/>
        </authorList>
    </citation>
    <scope>NUCLEOTIDE SEQUENCE [LARGE SCALE GENOMIC DNA]</scope>
    <source>
        <strain evidence="2 3">LMG 1861</strain>
    </source>
</reference>
<organism evidence="2 3">
    <name type="scientific">Achromobacter piechaudii</name>
    <dbReference type="NCBI Taxonomy" id="72556"/>
    <lineage>
        <taxon>Bacteria</taxon>
        <taxon>Pseudomonadati</taxon>
        <taxon>Pseudomonadota</taxon>
        <taxon>Betaproteobacteria</taxon>
        <taxon>Burkholderiales</taxon>
        <taxon>Alcaligenaceae</taxon>
        <taxon>Achromobacter</taxon>
    </lineage>
</organism>
<dbReference type="InterPro" id="IPR014914">
    <property type="entry name" value="RES_dom"/>
</dbReference>
<name>A0A6S7E243_9BURK</name>
<feature type="domain" description="RES" evidence="1">
    <location>
        <begin position="10"/>
        <end position="131"/>
    </location>
</feature>
<sequence length="165" mass="17468">MTALWRLSNARDLMPRARPAGRWHGAGAPVIVLEASAAAAVLARLVLAEVAHPRSLPRHYQLLAVTAPAGSVDHAAAPLRWQTDLRATQAVGDAWLEQGSSLLLRVPASAGGFQYLLNTAHPDMARCRVASSAVYPYAPHLGAMAAAVRENADWLAPAGEAAQRD</sequence>
<accession>A0A6S7E243</accession>
<dbReference type="AlphaFoldDB" id="A0A6S7E243"/>
<gene>
    <name evidence="2" type="ORF">LMG1861_03887</name>
</gene>
<protein>
    <recommendedName>
        <fullName evidence="1">RES domain-containing protein</fullName>
    </recommendedName>
</protein>
<proteinExistence type="predicted"/>
<evidence type="ECO:0000313" key="3">
    <source>
        <dbReference type="Proteomes" id="UP000494105"/>
    </source>
</evidence>
<evidence type="ECO:0000259" key="1">
    <source>
        <dbReference type="SMART" id="SM00953"/>
    </source>
</evidence>
<dbReference type="EMBL" id="CADILD010000002">
    <property type="protein sequence ID" value="CAB3892630.1"/>
    <property type="molecule type" value="Genomic_DNA"/>
</dbReference>
<dbReference type="RefSeq" id="WP_175129251.1">
    <property type="nucleotide sequence ID" value="NZ_CADILD010000002.1"/>
</dbReference>
<evidence type="ECO:0000313" key="2">
    <source>
        <dbReference type="EMBL" id="CAB3892630.1"/>
    </source>
</evidence>
<dbReference type="Proteomes" id="UP000494105">
    <property type="component" value="Unassembled WGS sequence"/>
</dbReference>
<dbReference type="SMART" id="SM00953">
    <property type="entry name" value="RES"/>
    <property type="match status" value="1"/>
</dbReference>
<dbReference type="Pfam" id="PF08808">
    <property type="entry name" value="RES"/>
    <property type="match status" value="1"/>
</dbReference>